<reference evidence="2" key="1">
    <citation type="submission" date="2020-05" db="EMBL/GenBank/DDBJ databases">
        <authorList>
            <person name="Chiriac C."/>
            <person name="Salcher M."/>
            <person name="Ghai R."/>
            <person name="Kavagutti S V."/>
        </authorList>
    </citation>
    <scope>NUCLEOTIDE SEQUENCE</scope>
</reference>
<feature type="region of interest" description="Disordered" evidence="1">
    <location>
        <begin position="17"/>
        <end position="38"/>
    </location>
</feature>
<feature type="compositionally biased region" description="Basic residues" evidence="1">
    <location>
        <begin position="21"/>
        <end position="30"/>
    </location>
</feature>
<sequence>MAKIIDTNRHGIRREIDHQYKPKKRIRPNKAKLSTDSNKLSTDISTDIDISIVRSTDASVKGANNVKRGN</sequence>
<name>A0A6J5R5S7_9CAUD</name>
<dbReference type="EMBL" id="LR797168">
    <property type="protein sequence ID" value="CAB4191172.1"/>
    <property type="molecule type" value="Genomic_DNA"/>
</dbReference>
<evidence type="ECO:0000313" key="2">
    <source>
        <dbReference type="EMBL" id="CAB4191172.1"/>
    </source>
</evidence>
<proteinExistence type="predicted"/>
<protein>
    <submittedName>
        <fullName evidence="2">Uncharacterized protein</fullName>
    </submittedName>
</protein>
<evidence type="ECO:0000256" key="1">
    <source>
        <dbReference type="SAM" id="MobiDB-lite"/>
    </source>
</evidence>
<gene>
    <name evidence="2" type="ORF">UFOVP1212_12</name>
</gene>
<accession>A0A6J5R5S7</accession>
<organism evidence="2">
    <name type="scientific">uncultured Caudovirales phage</name>
    <dbReference type="NCBI Taxonomy" id="2100421"/>
    <lineage>
        <taxon>Viruses</taxon>
        <taxon>Duplodnaviria</taxon>
        <taxon>Heunggongvirae</taxon>
        <taxon>Uroviricota</taxon>
        <taxon>Caudoviricetes</taxon>
        <taxon>Peduoviridae</taxon>
        <taxon>Maltschvirus</taxon>
        <taxon>Maltschvirus maltsch</taxon>
    </lineage>
</organism>